<proteinExistence type="predicted"/>
<feature type="domain" description="Fanconi-associated nuclease 1 SAP" evidence="2">
    <location>
        <begin position="27"/>
        <end position="81"/>
    </location>
</feature>
<feature type="region of interest" description="Disordered" evidence="1">
    <location>
        <begin position="166"/>
        <end position="217"/>
    </location>
</feature>
<gene>
    <name evidence="3" type="ORF">ACFQDL_19070</name>
</gene>
<evidence type="ECO:0000259" key="2">
    <source>
        <dbReference type="Pfam" id="PF18081"/>
    </source>
</evidence>
<dbReference type="EMBL" id="JBHSWE010000001">
    <property type="protein sequence ID" value="MFC6671929.1"/>
    <property type="molecule type" value="Genomic_DNA"/>
</dbReference>
<name>A0ABW2A3C2_9GAMM</name>
<dbReference type="Proteomes" id="UP001596422">
    <property type="component" value="Unassembled WGS sequence"/>
</dbReference>
<reference evidence="4" key="1">
    <citation type="journal article" date="2019" name="Int. J. Syst. Evol. Microbiol.">
        <title>The Global Catalogue of Microorganisms (GCM) 10K type strain sequencing project: providing services to taxonomists for standard genome sequencing and annotation.</title>
        <authorList>
            <consortium name="The Broad Institute Genomics Platform"/>
            <consortium name="The Broad Institute Genome Sequencing Center for Infectious Disease"/>
            <person name="Wu L."/>
            <person name="Ma J."/>
        </authorList>
    </citation>
    <scope>NUCLEOTIDE SEQUENCE [LARGE SCALE GENOMIC DNA]</scope>
    <source>
        <strain evidence="4">NBRC 111756</strain>
    </source>
</reference>
<sequence length="217" mass="23999">MRYAEIGPSEKALAPLVDDGWIDPQPALTLTGLFALLTRAELATALRSQLDALGLRPSAAKGQMFEALSAADFDPQPLAQWWPDSTERVLALTSMPLFERIRLMFFGNLRQDWSEFVLAELGHQRYETVPLAPESRAFQTRSEVDSYLHLHRCRERLDAGEPAAGVWADVPSSRTPTPGSKHGAPGCCSRWDGPPSAAASRRWRSRPGPKAPIRKRG</sequence>
<evidence type="ECO:0000313" key="4">
    <source>
        <dbReference type="Proteomes" id="UP001596422"/>
    </source>
</evidence>
<organism evidence="3 4">
    <name type="scientific">Marinobacterium aestuariivivens</name>
    <dbReference type="NCBI Taxonomy" id="1698799"/>
    <lineage>
        <taxon>Bacteria</taxon>
        <taxon>Pseudomonadati</taxon>
        <taxon>Pseudomonadota</taxon>
        <taxon>Gammaproteobacteria</taxon>
        <taxon>Oceanospirillales</taxon>
        <taxon>Oceanospirillaceae</taxon>
        <taxon>Marinobacterium</taxon>
    </lineage>
</organism>
<feature type="compositionally biased region" description="Basic residues" evidence="1">
    <location>
        <begin position="201"/>
        <end position="217"/>
    </location>
</feature>
<keyword evidence="4" id="KW-1185">Reference proteome</keyword>
<dbReference type="Pfam" id="PF18081">
    <property type="entry name" value="FANC_SAP"/>
    <property type="match status" value="1"/>
</dbReference>
<protein>
    <recommendedName>
        <fullName evidence="2">Fanconi-associated nuclease 1 SAP domain-containing protein</fullName>
    </recommendedName>
</protein>
<comment type="caution">
    <text evidence="3">The sequence shown here is derived from an EMBL/GenBank/DDBJ whole genome shotgun (WGS) entry which is preliminary data.</text>
</comment>
<dbReference type="InterPro" id="IPR040603">
    <property type="entry name" value="FAN1_SAP_bact"/>
</dbReference>
<evidence type="ECO:0000313" key="3">
    <source>
        <dbReference type="EMBL" id="MFC6671929.1"/>
    </source>
</evidence>
<accession>A0ABW2A3C2</accession>
<dbReference type="RefSeq" id="WP_379913183.1">
    <property type="nucleotide sequence ID" value="NZ_JBHSWE010000001.1"/>
</dbReference>
<evidence type="ECO:0000256" key="1">
    <source>
        <dbReference type="SAM" id="MobiDB-lite"/>
    </source>
</evidence>